<dbReference type="InterPro" id="IPR019687">
    <property type="entry name" value="DUF2535"/>
</dbReference>
<comment type="caution">
    <text evidence="1">The sequence shown here is derived from an EMBL/GenBank/DDBJ whole genome shotgun (WGS) entry which is preliminary data.</text>
</comment>
<dbReference type="Proteomes" id="UP000306477">
    <property type="component" value="Unassembled WGS sequence"/>
</dbReference>
<organism evidence="1 2">
    <name type="scientific">Bacillus timonensis</name>
    <dbReference type="NCBI Taxonomy" id="1033734"/>
    <lineage>
        <taxon>Bacteria</taxon>
        <taxon>Bacillati</taxon>
        <taxon>Bacillota</taxon>
        <taxon>Bacilli</taxon>
        <taxon>Bacillales</taxon>
        <taxon>Bacillaceae</taxon>
        <taxon>Bacillus</taxon>
    </lineage>
</organism>
<dbReference type="AlphaFoldDB" id="A0A4S3PMQ8"/>
<gene>
    <name evidence="1" type="ORF">E1I69_19040</name>
</gene>
<evidence type="ECO:0000313" key="2">
    <source>
        <dbReference type="Proteomes" id="UP000306477"/>
    </source>
</evidence>
<evidence type="ECO:0000313" key="1">
    <source>
        <dbReference type="EMBL" id="THE10385.1"/>
    </source>
</evidence>
<name>A0A4S3PMQ8_9BACI</name>
<accession>A0A4S3PMQ8</accession>
<dbReference type="STRING" id="1033734.GCA_000285535_03998"/>
<dbReference type="OrthoDB" id="2941639at2"/>
<keyword evidence="2" id="KW-1185">Reference proteome</keyword>
<proteinExistence type="predicted"/>
<protein>
    <submittedName>
        <fullName evidence="1">DUF2535 family protein</fullName>
    </submittedName>
</protein>
<dbReference type="RefSeq" id="WP_136381152.1">
    <property type="nucleotide sequence ID" value="NZ_SLUB01000048.1"/>
</dbReference>
<dbReference type="EMBL" id="SLUB01000048">
    <property type="protein sequence ID" value="THE10385.1"/>
    <property type="molecule type" value="Genomic_DNA"/>
</dbReference>
<dbReference type="Pfam" id="PF10751">
    <property type="entry name" value="DUF2535"/>
    <property type="match status" value="1"/>
</dbReference>
<reference evidence="1 2" key="1">
    <citation type="journal article" date="2019" name="Indoor Air">
        <title>Impacts of indoor surface finishes on bacterial viability.</title>
        <authorList>
            <person name="Hu J."/>
            <person name="Maamar S.B."/>
            <person name="Glawe A.J."/>
            <person name="Gottel N."/>
            <person name="Gilbert J.A."/>
            <person name="Hartmann E.M."/>
        </authorList>
    </citation>
    <scope>NUCLEOTIDE SEQUENCE [LARGE SCALE GENOMIC DNA]</scope>
    <source>
        <strain evidence="1 2">AF060A6</strain>
    </source>
</reference>
<sequence length="83" mass="9974">MLFKSLEFKNCYGQKVKVIEIPVLEKGNTYHFMLDLRLQVFLSKIMTKSSPNQIYSFRDYLKTVLKWTDYECIFQLDMLKHNA</sequence>